<reference evidence="13" key="4">
    <citation type="submission" date="2025-09" db="UniProtKB">
        <authorList>
            <consortium name="Ensembl"/>
        </authorList>
    </citation>
    <scope>IDENTIFICATION</scope>
    <source>
        <strain evidence="13">17573</strain>
    </source>
</reference>
<dbReference type="InterPro" id="IPR036179">
    <property type="entry name" value="Ig-like_dom_sf"/>
</dbReference>
<dbReference type="SMR" id="A0A5F8ACM2"/>
<keyword evidence="3 11" id="KW-0732">Signal</keyword>
<dbReference type="GO" id="GO:0009617">
    <property type="term" value="P:response to bacterium"/>
    <property type="evidence" value="ECO:0000318"/>
    <property type="project" value="GO_Central"/>
</dbReference>
<dbReference type="AlphaFoldDB" id="A0A5F8ACM2"/>
<dbReference type="GeneTree" id="ENSGT00940000153130"/>
<dbReference type="GO" id="GO:0042101">
    <property type="term" value="C:T cell receptor complex"/>
    <property type="evidence" value="ECO:0007669"/>
    <property type="project" value="UniProtKB-KW"/>
</dbReference>
<dbReference type="SUPFAM" id="SSF48726">
    <property type="entry name" value="Immunoglobulin"/>
    <property type="match status" value="1"/>
</dbReference>
<evidence type="ECO:0000256" key="8">
    <source>
        <dbReference type="ARBA" id="ARBA00023180"/>
    </source>
</evidence>
<dbReference type="OMA" id="ILWMQLA"/>
<evidence type="ECO:0000313" key="14">
    <source>
        <dbReference type="Proteomes" id="UP000006718"/>
    </source>
</evidence>
<dbReference type="InterPro" id="IPR051896">
    <property type="entry name" value="TCR_alpha_variable"/>
</dbReference>
<keyword evidence="7" id="KW-0675">Receptor</keyword>
<feature type="signal peptide" evidence="11">
    <location>
        <begin position="1"/>
        <end position="19"/>
    </location>
</feature>
<sequence>MLLERLLIILWMQLTWVSGQQLNQSPQSLSVQEREDVSMNCTSSSTFNTFLWYKQDPGEGPVLLMALFKPGELTSNGRLSAQFGVTRKDSFLNISASVPSDVGTYFCAGQHSAPQAPAACTQTCSWNSSLYAVFRS</sequence>
<dbReference type="InParanoid" id="A0A5F8ACM2"/>
<evidence type="ECO:0000256" key="5">
    <source>
        <dbReference type="ARBA" id="ARBA00023136"/>
    </source>
</evidence>
<dbReference type="VEuPathDB" id="HostDB:ENSMMUG00000056431"/>
<dbReference type="InterPro" id="IPR003599">
    <property type="entry name" value="Ig_sub"/>
</dbReference>
<dbReference type="Gene3D" id="2.60.40.10">
    <property type="entry name" value="Immunoglobulins"/>
    <property type="match status" value="1"/>
</dbReference>
<dbReference type="SMART" id="SM00406">
    <property type="entry name" value="IGv"/>
    <property type="match status" value="1"/>
</dbReference>
<dbReference type="Bgee" id="ENSMMUG00000056431">
    <property type="expression patterns" value="Expressed in spleen and 2 other cell types or tissues"/>
</dbReference>
<reference evidence="14" key="1">
    <citation type="journal article" date="2007" name="Science">
        <title>Evolutionary and biomedical insights from the rhesus macaque genome.</title>
        <authorList>
            <person name="Gibbs R.A."/>
            <person name="Rogers J."/>
            <person name="Katze M.G."/>
            <person name="Bumgarner R."/>
            <person name="Weinstock G.M."/>
            <person name="Mardis E.R."/>
            <person name="Remington K.A."/>
            <person name="Strausberg R.L."/>
            <person name="Venter J.C."/>
            <person name="Wilson R.K."/>
            <person name="Batzer M.A."/>
            <person name="Bustamante C.D."/>
            <person name="Eichler E.E."/>
            <person name="Hahn M.W."/>
            <person name="Hardison R.C."/>
            <person name="Makova K.D."/>
            <person name="Miller W."/>
            <person name="Milosavljevic A."/>
            <person name="Palermo R.E."/>
            <person name="Siepel A."/>
            <person name="Sikela J.M."/>
            <person name="Attaway T."/>
            <person name="Bell S."/>
            <person name="Bernard K.E."/>
            <person name="Buhay C.J."/>
            <person name="Chandrabose M.N."/>
            <person name="Dao M."/>
            <person name="Davis C."/>
            <person name="Delehaunty K.D."/>
            <person name="Ding Y."/>
            <person name="Dinh H.H."/>
            <person name="Dugan-Rocha S."/>
            <person name="Fulton L.A."/>
            <person name="Gabisi R.A."/>
            <person name="Garner T.T."/>
            <person name="Godfrey J."/>
            <person name="Hawes A.C."/>
            <person name="Hernandez J."/>
            <person name="Hines S."/>
            <person name="Holder M."/>
            <person name="Hume J."/>
            <person name="Jhangiani S.N."/>
            <person name="Joshi V."/>
            <person name="Khan Z.M."/>
            <person name="Kirkness E.F."/>
            <person name="Cree A."/>
            <person name="Fowler R.G."/>
            <person name="Lee S."/>
            <person name="Lewis L.R."/>
            <person name="Li Z."/>
            <person name="Liu Y.-S."/>
            <person name="Moore S.M."/>
            <person name="Muzny D."/>
            <person name="Nazareth L.V."/>
            <person name="Ngo D.N."/>
            <person name="Okwuonu G.O."/>
            <person name="Pai G."/>
            <person name="Parker D."/>
            <person name="Paul H.A."/>
            <person name="Pfannkoch C."/>
            <person name="Pohl C.S."/>
            <person name="Rogers Y.-H.C."/>
            <person name="Ruiz S.J."/>
            <person name="Sabo A."/>
            <person name="Santibanez J."/>
            <person name="Schneider B.W."/>
            <person name="Smith S.M."/>
            <person name="Sodergren E."/>
            <person name="Svatek A.F."/>
            <person name="Utterback T.R."/>
            <person name="Vattathil S."/>
            <person name="Warren W."/>
            <person name="White C.S."/>
            <person name="Chinwalla A.T."/>
            <person name="Feng Y."/>
            <person name="Halpern A.L."/>
            <person name="Hillier L.W."/>
            <person name="Huang X."/>
            <person name="Minx P."/>
            <person name="Nelson J.O."/>
            <person name="Pepin K.H."/>
            <person name="Qin X."/>
            <person name="Sutton G.G."/>
            <person name="Venter E."/>
            <person name="Walenz B.P."/>
            <person name="Wallis J.W."/>
            <person name="Worley K.C."/>
            <person name="Yang S.-P."/>
            <person name="Jones S.M."/>
            <person name="Marra M.A."/>
            <person name="Rocchi M."/>
            <person name="Schein J.E."/>
            <person name="Baertsch R."/>
            <person name="Clarke L."/>
            <person name="Csuros M."/>
            <person name="Glasscock J."/>
            <person name="Harris R.A."/>
            <person name="Havlak P."/>
            <person name="Jackson A.R."/>
            <person name="Jiang H."/>
            <person name="Liu Y."/>
            <person name="Messina D.N."/>
            <person name="Shen Y."/>
            <person name="Song H.X.-Z."/>
            <person name="Wylie T."/>
            <person name="Zhang L."/>
            <person name="Birney E."/>
            <person name="Han K."/>
            <person name="Konkel M.K."/>
            <person name="Lee J."/>
            <person name="Smit A.F.A."/>
            <person name="Ullmer B."/>
            <person name="Wang H."/>
            <person name="Xing J."/>
            <person name="Burhans R."/>
            <person name="Cheng Z."/>
            <person name="Karro J.E."/>
            <person name="Ma J."/>
            <person name="Raney B."/>
            <person name="She X."/>
            <person name="Cox M.J."/>
            <person name="Demuth J.P."/>
            <person name="Dumas L.J."/>
            <person name="Han S.-G."/>
            <person name="Hopkins J."/>
            <person name="Karimpour-Fard A."/>
            <person name="Kim Y.H."/>
            <person name="Pollack J.R."/>
            <person name="Vinar T."/>
            <person name="Addo-Quaye C."/>
            <person name="Degenhardt J."/>
            <person name="Denby A."/>
            <person name="Hubisz M.J."/>
            <person name="Indap A."/>
            <person name="Kosiol C."/>
            <person name="Lahn B.T."/>
            <person name="Lawson H.A."/>
            <person name="Marklein A."/>
            <person name="Nielsen R."/>
            <person name="Vallender E.J."/>
            <person name="Clark A.G."/>
            <person name="Ferguson B."/>
            <person name="Hernandez R.D."/>
            <person name="Hirani K."/>
            <person name="Kehrer-Sawatzki H."/>
            <person name="Kolb J."/>
            <person name="Patil S."/>
            <person name="Pu L.-L."/>
            <person name="Ren Y."/>
            <person name="Smith D.G."/>
            <person name="Wheeler D.A."/>
            <person name="Schenck I."/>
            <person name="Ball E.V."/>
            <person name="Chen R."/>
            <person name="Cooper D.N."/>
            <person name="Giardine B."/>
            <person name="Hsu F."/>
            <person name="Kent W.J."/>
            <person name="Lesk A."/>
            <person name="Nelson D.L."/>
            <person name="O'brien W.E."/>
            <person name="Pruefer K."/>
            <person name="Stenson P.D."/>
            <person name="Wallace J.C."/>
            <person name="Ke H."/>
            <person name="Liu X.-M."/>
            <person name="Wang P."/>
            <person name="Xiang A.P."/>
            <person name="Yang F."/>
            <person name="Barber G.P."/>
            <person name="Haussler D."/>
            <person name="Karolchik D."/>
            <person name="Kern A.D."/>
            <person name="Kuhn R.M."/>
            <person name="Smith K.E."/>
            <person name="Zwieg A.S."/>
        </authorList>
    </citation>
    <scope>NUCLEOTIDE SEQUENCE [LARGE SCALE GENOMIC DNA]</scope>
    <source>
        <strain evidence="14">17573</strain>
    </source>
</reference>
<protein>
    <recommendedName>
        <fullName evidence="12">Ig-like domain-containing protein</fullName>
    </recommendedName>
</protein>
<evidence type="ECO:0000256" key="10">
    <source>
        <dbReference type="ARBA" id="ARBA00043266"/>
    </source>
</evidence>
<evidence type="ECO:0000256" key="7">
    <source>
        <dbReference type="ARBA" id="ARBA00023170"/>
    </source>
</evidence>
<keyword evidence="4" id="KW-1064">Adaptive immunity</keyword>
<evidence type="ECO:0000256" key="6">
    <source>
        <dbReference type="ARBA" id="ARBA00023157"/>
    </source>
</evidence>
<evidence type="ECO:0000259" key="12">
    <source>
        <dbReference type="PROSITE" id="PS50835"/>
    </source>
</evidence>
<evidence type="ECO:0000256" key="3">
    <source>
        <dbReference type="ARBA" id="ARBA00022729"/>
    </source>
</evidence>
<dbReference type="Proteomes" id="UP000006718">
    <property type="component" value="Chromosome 7"/>
</dbReference>
<keyword evidence="8" id="KW-0325">Glycoprotein</keyword>
<feature type="chain" id="PRO_5023874789" description="Ig-like domain-containing protein" evidence="11">
    <location>
        <begin position="20"/>
        <end position="136"/>
    </location>
</feature>
<dbReference type="SMART" id="SM00409">
    <property type="entry name" value="IG"/>
    <property type="match status" value="1"/>
</dbReference>
<keyword evidence="14" id="KW-1185">Reference proteome</keyword>
<keyword evidence="5" id="KW-0472">Membrane</keyword>
<accession>A0A5F8ACM2</accession>
<dbReference type="FunCoup" id="A0A5F8ACM2">
    <property type="interactions" value="200"/>
</dbReference>
<evidence type="ECO:0000256" key="9">
    <source>
        <dbReference type="ARBA" id="ARBA00038651"/>
    </source>
</evidence>
<keyword evidence="10" id="KW-0391">Immunity</keyword>
<evidence type="ECO:0000313" key="13">
    <source>
        <dbReference type="Ensembl" id="ENSMMUP00000075122.1"/>
    </source>
</evidence>
<keyword evidence="6" id="KW-1015">Disulfide bond</keyword>
<dbReference type="Pfam" id="PF07686">
    <property type="entry name" value="V-set"/>
    <property type="match status" value="1"/>
</dbReference>
<feature type="domain" description="Ig-like" evidence="12">
    <location>
        <begin position="20"/>
        <end position="123"/>
    </location>
</feature>
<dbReference type="PANTHER" id="PTHR19339">
    <property type="entry name" value="T CELL RECEPTOR ALPHA VARIABLE 39"/>
    <property type="match status" value="1"/>
</dbReference>
<keyword evidence="2" id="KW-1003">Cell membrane</keyword>
<dbReference type="Ensembl" id="ENSMMUT00000108194.1">
    <property type="protein sequence ID" value="ENSMMUP00000075122.1"/>
    <property type="gene ID" value="ENSMMUG00000056431.1"/>
</dbReference>
<reference evidence="13" key="2">
    <citation type="submission" date="2019-01" db="EMBL/GenBank/DDBJ databases">
        <authorList>
            <person name="Graves T."/>
            <person name="Eichler E.E."/>
            <person name="Wilson R.K."/>
        </authorList>
    </citation>
    <scope>NUCLEOTIDE SEQUENCE [LARGE SCALE GENOMIC DNA]</scope>
    <source>
        <strain evidence="13">17573</strain>
    </source>
</reference>
<proteinExistence type="predicted"/>
<organism evidence="13 14">
    <name type="scientific">Macaca mulatta</name>
    <name type="common">Rhesus macaque</name>
    <dbReference type="NCBI Taxonomy" id="9544"/>
    <lineage>
        <taxon>Eukaryota</taxon>
        <taxon>Metazoa</taxon>
        <taxon>Chordata</taxon>
        <taxon>Craniata</taxon>
        <taxon>Vertebrata</taxon>
        <taxon>Euteleostomi</taxon>
        <taxon>Mammalia</taxon>
        <taxon>Eutheria</taxon>
        <taxon>Euarchontoglires</taxon>
        <taxon>Primates</taxon>
        <taxon>Haplorrhini</taxon>
        <taxon>Catarrhini</taxon>
        <taxon>Cercopithecidae</taxon>
        <taxon>Cercopithecinae</taxon>
        <taxon>Macaca</taxon>
    </lineage>
</organism>
<evidence type="ECO:0000256" key="1">
    <source>
        <dbReference type="ARBA" id="ARBA00004236"/>
    </source>
</evidence>
<dbReference type="STRING" id="9544.ENSMMUP00000075122"/>
<dbReference type="PANTHER" id="PTHR19339:SF12">
    <property type="entry name" value="IG-LIKE DOMAIN-CONTAINING PROTEIN"/>
    <property type="match status" value="1"/>
</dbReference>
<evidence type="ECO:0000256" key="4">
    <source>
        <dbReference type="ARBA" id="ARBA00023130"/>
    </source>
</evidence>
<dbReference type="GO" id="GO:0002250">
    <property type="term" value="P:adaptive immune response"/>
    <property type="evidence" value="ECO:0007669"/>
    <property type="project" value="UniProtKB-KW"/>
</dbReference>
<reference evidence="13" key="3">
    <citation type="submission" date="2025-08" db="UniProtKB">
        <authorList>
            <consortium name="Ensembl"/>
        </authorList>
    </citation>
    <scope>IDENTIFICATION</scope>
    <source>
        <strain evidence="13">17573</strain>
    </source>
</reference>
<comment type="subunit">
    <text evidence="9">Alpha-beta TR is a heterodimer composed of an alpha and beta chain; disulfide-linked. The alpha-beta TR is associated with the transmembrane signaling CD3 coreceptor proteins to form the TR-CD3 (TcR or TCR). The assembly of alpha-beta TR heterodimers with CD3 occurs in the endoplasmic reticulum where a single alpha-beta TR heterodimer associates with one CD3D-CD3E heterodimer, one CD3G-CD3E heterodimer and one CD247 homodimer forming a stable octameric structure. CD3D-CD3E and CD3G-CD3E heterodimers preferentially associate with TR alpha and TR beta chains, respectively. The association of the CD247 homodimer is the last step of TcR assembly in the endoplasmic reticulum and is required for transport to the cell surface.</text>
</comment>
<comment type="subcellular location">
    <subcellularLocation>
        <location evidence="1">Cell membrane</location>
    </subcellularLocation>
</comment>
<evidence type="ECO:0000256" key="2">
    <source>
        <dbReference type="ARBA" id="ARBA00022475"/>
    </source>
</evidence>
<dbReference type="PROSITE" id="PS50835">
    <property type="entry name" value="IG_LIKE"/>
    <property type="match status" value="1"/>
</dbReference>
<evidence type="ECO:0000256" key="11">
    <source>
        <dbReference type="SAM" id="SignalP"/>
    </source>
</evidence>
<dbReference type="InterPro" id="IPR007110">
    <property type="entry name" value="Ig-like_dom"/>
</dbReference>
<dbReference type="InterPro" id="IPR013783">
    <property type="entry name" value="Ig-like_fold"/>
</dbReference>
<dbReference type="InterPro" id="IPR013106">
    <property type="entry name" value="Ig_V-set"/>
</dbReference>
<keyword evidence="10" id="KW-1279">T cell receptor</keyword>
<name>A0A5F8ACM2_MACMU</name>